<dbReference type="AlphaFoldDB" id="A0A291IMU4"/>
<comment type="caution">
    <text evidence="1">The sequence shown here is derived from an EMBL/GenBank/DDBJ whole genome shotgun (WGS) entry which is preliminary data.</text>
</comment>
<dbReference type="EMBL" id="LUUL01000062">
    <property type="protein sequence ID" value="OAI27798.1"/>
    <property type="molecule type" value="Genomic_DNA"/>
</dbReference>
<sequence>MFRNTIVSALLLVAGANAHAALTTGDIAFTSFNADEDGFSLVAFVDIGANTTIHFNDNEWNGNAIGAGGAFNSGEGRCPGIAEPRRFWPAP</sequence>
<evidence type="ECO:0000313" key="1">
    <source>
        <dbReference type="EMBL" id="OAI27798.1"/>
    </source>
</evidence>
<keyword evidence="2" id="KW-1185">Reference proteome</keyword>
<organism evidence="1 2">
    <name type="scientific">Methylomonas koyamae</name>
    <dbReference type="NCBI Taxonomy" id="702114"/>
    <lineage>
        <taxon>Bacteria</taxon>
        <taxon>Pseudomonadati</taxon>
        <taxon>Pseudomonadota</taxon>
        <taxon>Gammaproteobacteria</taxon>
        <taxon>Methylococcales</taxon>
        <taxon>Methylococcaceae</taxon>
        <taxon>Methylomonas</taxon>
    </lineage>
</organism>
<dbReference type="Proteomes" id="UP000077734">
    <property type="component" value="Unassembled WGS sequence"/>
</dbReference>
<name>A0A291IMU4_9GAMM</name>
<dbReference type="RefSeq" id="WP_197484926.1">
    <property type="nucleotide sequence ID" value="NZ_CP023669.1"/>
</dbReference>
<reference evidence="1 2" key="1">
    <citation type="submission" date="2016-03" db="EMBL/GenBank/DDBJ databases">
        <authorList>
            <person name="Heylen K."/>
            <person name="De Vos P."/>
            <person name="Vekeman B."/>
        </authorList>
    </citation>
    <scope>NUCLEOTIDE SEQUENCE [LARGE SCALE GENOMIC DNA]</scope>
    <source>
        <strain evidence="1 2">R-49807</strain>
    </source>
</reference>
<gene>
    <name evidence="1" type="ORF">A1356_08880</name>
</gene>
<evidence type="ECO:0000313" key="2">
    <source>
        <dbReference type="Proteomes" id="UP000077734"/>
    </source>
</evidence>
<proteinExistence type="predicted"/>
<accession>A0A291IMU4</accession>
<dbReference type="KEGG" id="mko:MKLM6_3465"/>
<protein>
    <submittedName>
        <fullName evidence="1">Uncharacterized protein</fullName>
    </submittedName>
</protein>